<gene>
    <name evidence="4" type="ORF">NAEGRDRAFT_72104</name>
</gene>
<dbReference type="PANTHER" id="PTHR45911:SF4">
    <property type="entry name" value="MULTIPLE C2 AND TRANSMEMBRANE DOMAIN-CONTAINING PROTEIN"/>
    <property type="match status" value="1"/>
</dbReference>
<feature type="domain" description="C2" evidence="3">
    <location>
        <begin position="1"/>
        <end position="123"/>
    </location>
</feature>
<reference evidence="4 5" key="1">
    <citation type="journal article" date="2010" name="Cell">
        <title>The genome of Naegleria gruberi illuminates early eukaryotic versatility.</title>
        <authorList>
            <person name="Fritz-Laylin L.K."/>
            <person name="Prochnik S.E."/>
            <person name="Ginger M.L."/>
            <person name="Dacks J.B."/>
            <person name="Carpenter M.L."/>
            <person name="Field M.C."/>
            <person name="Kuo A."/>
            <person name="Paredez A."/>
            <person name="Chapman J."/>
            <person name="Pham J."/>
            <person name="Shu S."/>
            <person name="Neupane R."/>
            <person name="Cipriano M."/>
            <person name="Mancuso J."/>
            <person name="Tu H."/>
            <person name="Salamov A."/>
            <person name="Lindquist E."/>
            <person name="Shapiro H."/>
            <person name="Lucas S."/>
            <person name="Grigoriev I.V."/>
            <person name="Cande W.Z."/>
            <person name="Fulton C."/>
            <person name="Rokhsar D.S."/>
            <person name="Dawson S.C."/>
        </authorList>
    </citation>
    <scope>NUCLEOTIDE SEQUENCE [LARGE SCALE GENOMIC DNA]</scope>
    <source>
        <strain evidence="4 5">NEG-M</strain>
    </source>
</reference>
<dbReference type="Pfam" id="PF00168">
    <property type="entry name" value="C2"/>
    <property type="match status" value="1"/>
</dbReference>
<evidence type="ECO:0000259" key="3">
    <source>
        <dbReference type="PROSITE" id="PS50004"/>
    </source>
</evidence>
<dbReference type="AlphaFoldDB" id="D2VSY4"/>
<dbReference type="SUPFAM" id="SSF49562">
    <property type="entry name" value="C2 domain (Calcium/lipid-binding domain, CaLB)"/>
    <property type="match status" value="1"/>
</dbReference>
<dbReference type="GO" id="GO:0005509">
    <property type="term" value="F:calcium ion binding"/>
    <property type="evidence" value="ECO:0007669"/>
    <property type="project" value="TreeGrafter"/>
</dbReference>
<dbReference type="OrthoDB" id="419768at2759"/>
<dbReference type="KEGG" id="ngr:NAEGRDRAFT_72104"/>
<dbReference type="InterPro" id="IPR000008">
    <property type="entry name" value="C2_dom"/>
</dbReference>
<evidence type="ECO:0000313" key="5">
    <source>
        <dbReference type="Proteomes" id="UP000006671"/>
    </source>
</evidence>
<evidence type="ECO:0000256" key="1">
    <source>
        <dbReference type="ARBA" id="ARBA00022723"/>
    </source>
</evidence>
<evidence type="ECO:0000313" key="4">
    <source>
        <dbReference type="EMBL" id="EFC39983.1"/>
    </source>
</evidence>
<dbReference type="InterPro" id="IPR035892">
    <property type="entry name" value="C2_domain_sf"/>
</dbReference>
<dbReference type="PROSITE" id="PS50004">
    <property type="entry name" value="C2"/>
    <property type="match status" value="1"/>
</dbReference>
<keyword evidence="1" id="KW-0479">Metal-binding</keyword>
<dbReference type="OMA" id="TTHYHEL"/>
<dbReference type="RefSeq" id="XP_002672727.1">
    <property type="nucleotide sequence ID" value="XM_002672681.1"/>
</dbReference>
<proteinExistence type="predicted"/>
<dbReference type="InParanoid" id="D2VSY4"/>
<accession>D2VSY4</accession>
<dbReference type="Gene3D" id="2.60.40.150">
    <property type="entry name" value="C2 domain"/>
    <property type="match status" value="1"/>
</dbReference>
<protein>
    <submittedName>
        <fullName evidence="4">Predicted protein</fullName>
    </submittedName>
</protein>
<dbReference type="EMBL" id="GG738895">
    <property type="protein sequence ID" value="EFC39983.1"/>
    <property type="molecule type" value="Genomic_DNA"/>
</dbReference>
<organism evidence="5">
    <name type="scientific">Naegleria gruberi</name>
    <name type="common">Amoeba</name>
    <dbReference type="NCBI Taxonomy" id="5762"/>
    <lineage>
        <taxon>Eukaryota</taxon>
        <taxon>Discoba</taxon>
        <taxon>Heterolobosea</taxon>
        <taxon>Tetramitia</taxon>
        <taxon>Eutetramitia</taxon>
        <taxon>Vahlkampfiidae</taxon>
        <taxon>Naegleria</taxon>
    </lineage>
</organism>
<name>D2VSY4_NAEGR</name>
<keyword evidence="2" id="KW-0106">Calcium</keyword>
<dbReference type="VEuPathDB" id="AmoebaDB:NAEGRDRAFT_72104"/>
<dbReference type="SMART" id="SM00239">
    <property type="entry name" value="C2"/>
    <property type="match status" value="1"/>
</dbReference>
<dbReference type="Proteomes" id="UP000006671">
    <property type="component" value="Unassembled WGS sequence"/>
</dbReference>
<dbReference type="GO" id="GO:0016020">
    <property type="term" value="C:membrane"/>
    <property type="evidence" value="ECO:0007669"/>
    <property type="project" value="TreeGrafter"/>
</dbReference>
<dbReference type="GeneID" id="8850968"/>
<evidence type="ECO:0000256" key="2">
    <source>
        <dbReference type="ARBA" id="ARBA00022837"/>
    </source>
</evidence>
<sequence>MSKSPREYKPLIRGDTIQLRIINGFDLEAADANGLSDPFIIGETVDPQLLKFDKFKTKIMKKTLSPVWNETFDLGSVKLTCGKILVKLTVMDWDRFSKDDFIGETIIEIDGSLQINRETIRDYQLEKVSTGTVKIGITVTRPEDTAQILSIAQKILRDTTHYHELLSNQNFILSCTIPGCFSSAEVKADRVTSVIAKNHETFSLQIYNLSLMSYDQERVKMVHEEVFKVGKDLTVIEKDSDITPIFATLFAAPIFEKVHLSIFKYERDTIGKTLYVYALKPKQFHMMIAMVYSTSESHISTERELLLQYVATKMNITELQHTTNQ</sequence>
<keyword evidence="5" id="KW-1185">Reference proteome</keyword>
<dbReference type="eggNOG" id="KOG1028">
    <property type="taxonomic scope" value="Eukaryota"/>
</dbReference>
<dbReference type="PANTHER" id="PTHR45911">
    <property type="entry name" value="C2 DOMAIN-CONTAINING PROTEIN"/>
    <property type="match status" value="1"/>
</dbReference>
<dbReference type="PRINTS" id="PR00360">
    <property type="entry name" value="C2DOMAIN"/>
</dbReference>